<proteinExistence type="predicted"/>
<protein>
    <submittedName>
        <fullName evidence="1">Uncharacterized protein</fullName>
    </submittedName>
</protein>
<dbReference type="EMBL" id="BSUK01000001">
    <property type="protein sequence ID" value="GMA23079.1"/>
    <property type="molecule type" value="Genomic_DNA"/>
</dbReference>
<comment type="caution">
    <text evidence="1">The sequence shown here is derived from an EMBL/GenBank/DDBJ whole genome shotgun (WGS) entry which is preliminary data.</text>
</comment>
<accession>A0ABQ6HX41</accession>
<name>A0ABQ6HX41_9MICO</name>
<reference evidence="2" key="1">
    <citation type="journal article" date="2019" name="Int. J. Syst. Evol. Microbiol.">
        <title>The Global Catalogue of Microorganisms (GCM) 10K type strain sequencing project: providing services to taxonomists for standard genome sequencing and annotation.</title>
        <authorList>
            <consortium name="The Broad Institute Genomics Platform"/>
            <consortium name="The Broad Institute Genome Sequencing Center for Infectious Disease"/>
            <person name="Wu L."/>
            <person name="Ma J."/>
        </authorList>
    </citation>
    <scope>NUCLEOTIDE SEQUENCE [LARGE SCALE GENOMIC DNA]</scope>
    <source>
        <strain evidence="2">NBRC 106348</strain>
    </source>
</reference>
<evidence type="ECO:0000313" key="2">
    <source>
        <dbReference type="Proteomes" id="UP001157091"/>
    </source>
</evidence>
<keyword evidence="2" id="KW-1185">Reference proteome</keyword>
<evidence type="ECO:0000313" key="1">
    <source>
        <dbReference type="EMBL" id="GMA23079.1"/>
    </source>
</evidence>
<dbReference type="Proteomes" id="UP001157091">
    <property type="component" value="Unassembled WGS sequence"/>
</dbReference>
<organism evidence="1 2">
    <name type="scientific">Luteimicrobium album</name>
    <dbReference type="NCBI Taxonomy" id="1054550"/>
    <lineage>
        <taxon>Bacteria</taxon>
        <taxon>Bacillati</taxon>
        <taxon>Actinomycetota</taxon>
        <taxon>Actinomycetes</taxon>
        <taxon>Micrococcales</taxon>
        <taxon>Luteimicrobium</taxon>
    </lineage>
</organism>
<gene>
    <name evidence="1" type="ORF">GCM10025864_08380</name>
</gene>
<sequence>MSAGTTNRKRSLEMKFMRKLPARMPIGVVIPTIPETLPRPATGTWSGRVAFAAARRAFMAV</sequence>